<keyword evidence="4" id="KW-1185">Reference proteome</keyword>
<comment type="caution">
    <text evidence="3">The sequence shown here is derived from an EMBL/GenBank/DDBJ whole genome shotgun (WGS) entry which is preliminary data.</text>
</comment>
<protein>
    <submittedName>
        <fullName evidence="3">DUF883 domain-containing protein</fullName>
    </submittedName>
</protein>
<dbReference type="PANTHER" id="PTHR35893">
    <property type="entry name" value="INNER MEMBRANE PROTEIN-RELATED"/>
    <property type="match status" value="1"/>
</dbReference>
<feature type="transmembrane region" description="Helical" evidence="1">
    <location>
        <begin position="90"/>
        <end position="108"/>
    </location>
</feature>
<dbReference type="Proteomes" id="UP000389128">
    <property type="component" value="Unassembled WGS sequence"/>
</dbReference>
<keyword evidence="1" id="KW-0812">Transmembrane</keyword>
<dbReference type="PANTHER" id="PTHR35893:SF3">
    <property type="entry name" value="INNER MEMBRANE PROTEIN"/>
    <property type="match status" value="1"/>
</dbReference>
<dbReference type="RefSeq" id="WP_148580067.1">
    <property type="nucleotide sequence ID" value="NZ_SDKK01000015.1"/>
</dbReference>
<reference evidence="3 4" key="1">
    <citation type="submission" date="2019-01" db="EMBL/GenBank/DDBJ databases">
        <title>Zoogloea oleivorans genome sequencing and assembly.</title>
        <authorList>
            <person name="Tancsics A."/>
            <person name="Farkas M."/>
            <person name="Kriszt B."/>
            <person name="Maroti G."/>
            <person name="Horvath B."/>
        </authorList>
    </citation>
    <scope>NUCLEOTIDE SEQUENCE [LARGE SCALE GENOMIC DNA]</scope>
    <source>
        <strain evidence="3 4">Buc</strain>
    </source>
</reference>
<evidence type="ECO:0000313" key="3">
    <source>
        <dbReference type="EMBL" id="TYC54935.1"/>
    </source>
</evidence>
<name>A0A6C2CNZ6_9RHOO</name>
<feature type="domain" description="DUF883" evidence="2">
    <location>
        <begin position="81"/>
        <end position="110"/>
    </location>
</feature>
<organism evidence="3 4">
    <name type="scientific">Zoogloea oleivorans</name>
    <dbReference type="NCBI Taxonomy" id="1552750"/>
    <lineage>
        <taxon>Bacteria</taxon>
        <taxon>Pseudomonadati</taxon>
        <taxon>Pseudomonadota</taxon>
        <taxon>Betaproteobacteria</taxon>
        <taxon>Rhodocyclales</taxon>
        <taxon>Zoogloeaceae</taxon>
        <taxon>Zoogloea</taxon>
    </lineage>
</organism>
<dbReference type="OrthoDB" id="9181874at2"/>
<gene>
    <name evidence="3" type="ORF">ETQ85_15895</name>
</gene>
<accession>A0A6C2CNZ6</accession>
<dbReference type="EMBL" id="SDKK01000015">
    <property type="protein sequence ID" value="TYC54935.1"/>
    <property type="molecule type" value="Genomic_DNA"/>
</dbReference>
<keyword evidence="1" id="KW-1133">Transmembrane helix</keyword>
<dbReference type="GO" id="GO:0043022">
    <property type="term" value="F:ribosome binding"/>
    <property type="evidence" value="ECO:0007669"/>
    <property type="project" value="InterPro"/>
</dbReference>
<sequence>MTNEMNAIRGAAEDGKDFLVKELKGVAGEASALMDDVGNSTAKGYAAARSSVLDSLDAARVRLDDASSRVGEQARHAADVTQVYVHKNPWQVLGGAAVLGFLIGFLVSRR</sequence>
<dbReference type="Pfam" id="PF19029">
    <property type="entry name" value="DUF883_C"/>
    <property type="match status" value="1"/>
</dbReference>
<keyword evidence="1" id="KW-0472">Membrane</keyword>
<evidence type="ECO:0000259" key="2">
    <source>
        <dbReference type="Pfam" id="PF19029"/>
    </source>
</evidence>
<evidence type="ECO:0000256" key="1">
    <source>
        <dbReference type="SAM" id="Phobius"/>
    </source>
</evidence>
<evidence type="ECO:0000313" key="4">
    <source>
        <dbReference type="Proteomes" id="UP000389128"/>
    </source>
</evidence>
<dbReference type="AlphaFoldDB" id="A0A6C2CNZ6"/>
<proteinExistence type="predicted"/>
<dbReference type="InterPro" id="IPR010279">
    <property type="entry name" value="YqjD/ElaB"/>
</dbReference>
<dbReference type="InterPro" id="IPR043605">
    <property type="entry name" value="DUF883_C"/>
</dbReference>